<sequence length="722" mass="82968">MALDQLLNEIESYIEDPNLDLVKKGYYLAKEAHQGQMRVSGEPFLSHPLRVAQILAELELDVVSITAALLHDVVEDTEITADEIEEEFGAEIRLLVNGVTKLNKIDFKTREEHQAASLRKMFLAMAEDIRVVLIKLADRLHNMRTLNYLSEEKRKRKANETLEIYAPLAHRLGMSRLKWELEDLSFRYLEPDKYHELANKLAKNRAEREAYIEDVIDTLEGKLEDVDIQGKIYGRPKHLYSINQKIINKNKSFDEIYDLTALRVIVDSVKECYQVLGILHEIWNPMPGRIKDYIAMPKSNMYQSLHTTVIGPKGEPLEIQIRTWEMHRTAEYGIAAHWRYKDGNPEDDDFEKKISWLRQLLEWQHDLKDAREFMENLKIELFEDEVFVFTPKGDVMPLPKGATPVDFAYHIHTDVGHTCVGAKVNGKMIPLEYRLDNGDIIEILTSSDSGPSRDWLNFVQTSRAKSKIKKWFKVQRKDEAIARGKEKLEKKLNKENFTLKEEEKRQKLGEIVKKSGVANIEGLYAGIGDNKFSVSSIIDKLRPQDKRKKVSPSPQQELNKLKRKQKARDNSDNKGVKVKGMEGLLVRIAKCCNPVPGDEIIGYITRGRGVSVHRTDCHNLEKLKNNEPERIIDVKWHVDQKATYDVELEIEALDKRSLLQELTAVISEAGININSVNARTTKEKLAYIKLLIEISSLDHMQDLINKLEAIDGVLNVQRANPS</sequence>
<dbReference type="PATRIC" id="fig|748449.3.peg.1777"/>
<evidence type="ECO:0000313" key="9">
    <source>
        <dbReference type="EMBL" id="AGB41759.1"/>
    </source>
</evidence>
<dbReference type="RefSeq" id="WP_015327475.1">
    <property type="nucleotide sequence ID" value="NC_019978.1"/>
</dbReference>
<dbReference type="PANTHER" id="PTHR21262">
    <property type="entry name" value="GUANOSINE-3',5'-BIS DIPHOSPHATE 3'-PYROPHOSPHOHYDROLASE"/>
    <property type="match status" value="1"/>
</dbReference>
<dbReference type="Pfam" id="PF13328">
    <property type="entry name" value="HD_4"/>
    <property type="match status" value="1"/>
</dbReference>
<evidence type="ECO:0000259" key="6">
    <source>
        <dbReference type="PROSITE" id="PS51671"/>
    </source>
</evidence>
<dbReference type="EMBL" id="CP003359">
    <property type="protein sequence ID" value="AGB41759.1"/>
    <property type="molecule type" value="Genomic_DNA"/>
</dbReference>
<dbReference type="Pfam" id="PF04607">
    <property type="entry name" value="RelA_SpoT"/>
    <property type="match status" value="1"/>
</dbReference>
<dbReference type="GO" id="GO:0008728">
    <property type="term" value="F:GTP diphosphokinase activity"/>
    <property type="evidence" value="ECO:0007669"/>
    <property type="project" value="UniProtKB-EC"/>
</dbReference>
<dbReference type="EC" id="2.7.6.5" evidence="2"/>
<name>L0KBL0_HALHC</name>
<dbReference type="PROSITE" id="PS51671">
    <property type="entry name" value="ACT"/>
    <property type="match status" value="1"/>
</dbReference>
<dbReference type="InterPro" id="IPR012675">
    <property type="entry name" value="Beta-grasp_dom_sf"/>
</dbReference>
<comment type="pathway">
    <text evidence="1">Purine metabolism; ppGpp biosynthesis; ppGpp from GTP: step 1/2.</text>
</comment>
<dbReference type="FunFam" id="3.10.20.30:FF:000002">
    <property type="entry name" value="GTP pyrophosphokinase (RelA/SpoT)"/>
    <property type="match status" value="1"/>
</dbReference>
<feature type="region of interest" description="Disordered" evidence="5">
    <location>
        <begin position="543"/>
        <end position="575"/>
    </location>
</feature>
<dbReference type="PROSITE" id="PS51880">
    <property type="entry name" value="TGS"/>
    <property type="match status" value="1"/>
</dbReference>
<dbReference type="PROSITE" id="PS51831">
    <property type="entry name" value="HD"/>
    <property type="match status" value="1"/>
</dbReference>
<dbReference type="SUPFAM" id="SSF81301">
    <property type="entry name" value="Nucleotidyltransferase"/>
    <property type="match status" value="1"/>
</dbReference>
<dbReference type="InterPro" id="IPR006674">
    <property type="entry name" value="HD_domain"/>
</dbReference>
<dbReference type="Pfam" id="PF19296">
    <property type="entry name" value="RelA_AH_RIS"/>
    <property type="match status" value="1"/>
</dbReference>
<dbReference type="PANTHER" id="PTHR21262:SF31">
    <property type="entry name" value="GTP PYROPHOSPHOKINASE"/>
    <property type="match status" value="1"/>
</dbReference>
<dbReference type="STRING" id="748449.Halha_1846"/>
<dbReference type="SMART" id="SM00954">
    <property type="entry name" value="RelA_SpoT"/>
    <property type="match status" value="1"/>
</dbReference>
<evidence type="ECO:0000259" key="8">
    <source>
        <dbReference type="PROSITE" id="PS51880"/>
    </source>
</evidence>
<protein>
    <recommendedName>
        <fullName evidence="2">GTP diphosphokinase</fullName>
        <ecNumber evidence="2">2.7.6.5</ecNumber>
    </recommendedName>
</protein>
<dbReference type="CDD" id="cd04876">
    <property type="entry name" value="ACT_RelA-SpoT"/>
    <property type="match status" value="1"/>
</dbReference>
<evidence type="ECO:0000259" key="7">
    <source>
        <dbReference type="PROSITE" id="PS51831"/>
    </source>
</evidence>
<dbReference type="Gene3D" id="3.10.20.30">
    <property type="match status" value="1"/>
</dbReference>
<dbReference type="InterPro" id="IPR045600">
    <property type="entry name" value="RelA/SpoT_AH_RIS"/>
</dbReference>
<dbReference type="SUPFAM" id="SSF109604">
    <property type="entry name" value="HD-domain/PDEase-like"/>
    <property type="match status" value="1"/>
</dbReference>
<dbReference type="UniPathway" id="UPA00908">
    <property type="reaction ID" value="UER00884"/>
</dbReference>
<dbReference type="GO" id="GO:0005886">
    <property type="term" value="C:plasma membrane"/>
    <property type="evidence" value="ECO:0007669"/>
    <property type="project" value="TreeGrafter"/>
</dbReference>
<dbReference type="InterPro" id="IPR043519">
    <property type="entry name" value="NT_sf"/>
</dbReference>
<dbReference type="InterPro" id="IPR003607">
    <property type="entry name" value="HD/PDEase_dom"/>
</dbReference>
<dbReference type="Gene3D" id="1.10.3210.10">
    <property type="entry name" value="Hypothetical protein af1432"/>
    <property type="match status" value="1"/>
</dbReference>
<dbReference type="SMART" id="SM00471">
    <property type="entry name" value="HDc"/>
    <property type="match status" value="1"/>
</dbReference>
<feature type="domain" description="TGS" evidence="8">
    <location>
        <begin position="384"/>
        <end position="445"/>
    </location>
</feature>
<dbReference type="CDD" id="cd00077">
    <property type="entry name" value="HDc"/>
    <property type="match status" value="1"/>
</dbReference>
<dbReference type="InterPro" id="IPR045865">
    <property type="entry name" value="ACT-like_dom_sf"/>
</dbReference>
<keyword evidence="10" id="KW-1185">Reference proteome</keyword>
<dbReference type="AlphaFoldDB" id="L0KBL0"/>
<evidence type="ECO:0000256" key="1">
    <source>
        <dbReference type="ARBA" id="ARBA00004976"/>
    </source>
</evidence>
<dbReference type="eggNOG" id="COG0317">
    <property type="taxonomic scope" value="Bacteria"/>
</dbReference>
<dbReference type="CDD" id="cd01668">
    <property type="entry name" value="TGS_RSH"/>
    <property type="match status" value="1"/>
</dbReference>
<dbReference type="OrthoDB" id="9805041at2"/>
<dbReference type="Gene3D" id="3.30.460.10">
    <property type="entry name" value="Beta Polymerase, domain 2"/>
    <property type="match status" value="1"/>
</dbReference>
<dbReference type="InterPro" id="IPR004811">
    <property type="entry name" value="RelA/Spo_fam"/>
</dbReference>
<dbReference type="SUPFAM" id="SSF55021">
    <property type="entry name" value="ACT-like"/>
    <property type="match status" value="1"/>
</dbReference>
<dbReference type="GO" id="GO:0015970">
    <property type="term" value="P:guanosine tetraphosphate biosynthetic process"/>
    <property type="evidence" value="ECO:0007669"/>
    <property type="project" value="UniProtKB-UniPathway"/>
</dbReference>
<evidence type="ECO:0000256" key="3">
    <source>
        <dbReference type="ARBA" id="ARBA00048244"/>
    </source>
</evidence>
<gene>
    <name evidence="9" type="ordered locus">Halha_1846</name>
</gene>
<feature type="domain" description="HD" evidence="7">
    <location>
        <begin position="44"/>
        <end position="143"/>
    </location>
</feature>
<dbReference type="InterPro" id="IPR033655">
    <property type="entry name" value="TGS_RelA/SpoT"/>
</dbReference>
<comment type="function">
    <text evidence="4">In eubacteria ppGpp (guanosine 3'-diphosphate 5'-diphosphate) is a mediator of the stringent response that coordinates a variety of cellular activities in response to changes in nutritional abundance.</text>
</comment>
<evidence type="ECO:0000256" key="2">
    <source>
        <dbReference type="ARBA" id="ARBA00013251"/>
    </source>
</evidence>
<dbReference type="InterPro" id="IPR004095">
    <property type="entry name" value="TGS"/>
</dbReference>
<dbReference type="HOGENOM" id="CLU_012300_3_0_9"/>
<dbReference type="FunFam" id="3.30.460.10:FF:000001">
    <property type="entry name" value="GTP pyrophosphokinase RelA"/>
    <property type="match status" value="1"/>
</dbReference>
<evidence type="ECO:0000256" key="4">
    <source>
        <dbReference type="RuleBase" id="RU003847"/>
    </source>
</evidence>
<dbReference type="InterPro" id="IPR002912">
    <property type="entry name" value="ACT_dom"/>
</dbReference>
<dbReference type="FunFam" id="1.10.3210.10:FF:000001">
    <property type="entry name" value="GTP pyrophosphokinase RelA"/>
    <property type="match status" value="1"/>
</dbReference>
<organism evidence="9 10">
    <name type="scientific">Halobacteroides halobius (strain ATCC 35273 / DSM 5150 / MD-1)</name>
    <dbReference type="NCBI Taxonomy" id="748449"/>
    <lineage>
        <taxon>Bacteria</taxon>
        <taxon>Bacillati</taxon>
        <taxon>Bacillota</taxon>
        <taxon>Clostridia</taxon>
        <taxon>Halanaerobiales</taxon>
        <taxon>Halobacteroidaceae</taxon>
        <taxon>Halobacteroides</taxon>
    </lineage>
</organism>
<reference evidence="10" key="1">
    <citation type="submission" date="2012-02" db="EMBL/GenBank/DDBJ databases">
        <title>The complete genome of Halobacteroides halobius DSM 5150.</title>
        <authorList>
            <person name="Lucas S."/>
            <person name="Copeland A."/>
            <person name="Lapidus A."/>
            <person name="Glavina del Rio T."/>
            <person name="Dalin E."/>
            <person name="Tice H."/>
            <person name="Bruce D."/>
            <person name="Goodwin L."/>
            <person name="Pitluck S."/>
            <person name="Peters L."/>
            <person name="Mikhailova N."/>
            <person name="Gu W."/>
            <person name="Kyrpides N."/>
            <person name="Mavromatis K."/>
            <person name="Ivanova N."/>
            <person name="Brettin T."/>
            <person name="Detter J.C."/>
            <person name="Han C."/>
            <person name="Larimer F."/>
            <person name="Land M."/>
            <person name="Hauser L."/>
            <person name="Markowitz V."/>
            <person name="Cheng J.-F."/>
            <person name="Hugenholtz P."/>
            <person name="Woyke T."/>
            <person name="Wu D."/>
            <person name="Tindall B."/>
            <person name="Pomrenke H."/>
            <person name="Brambilla E."/>
            <person name="Klenk H.-P."/>
            <person name="Eisen J.A."/>
        </authorList>
    </citation>
    <scope>NUCLEOTIDE SEQUENCE [LARGE SCALE GENOMIC DNA]</scope>
    <source>
        <strain evidence="10">ATCC 35273 / DSM 5150 / MD-1</strain>
    </source>
</reference>
<dbReference type="Pfam" id="PF02824">
    <property type="entry name" value="TGS"/>
    <property type="match status" value="1"/>
</dbReference>
<dbReference type="Proteomes" id="UP000010880">
    <property type="component" value="Chromosome"/>
</dbReference>
<comment type="similarity">
    <text evidence="4">Belongs to the relA/spoT family.</text>
</comment>
<dbReference type="Pfam" id="PF13291">
    <property type="entry name" value="ACT_4"/>
    <property type="match status" value="1"/>
</dbReference>
<dbReference type="CDD" id="cd05399">
    <property type="entry name" value="NT_Rel-Spo_like"/>
    <property type="match status" value="1"/>
</dbReference>
<dbReference type="KEGG" id="hhl:Halha_1846"/>
<accession>L0KBL0</accession>
<feature type="domain" description="ACT" evidence="6">
    <location>
        <begin position="647"/>
        <end position="721"/>
    </location>
</feature>
<dbReference type="SUPFAM" id="SSF81271">
    <property type="entry name" value="TGS-like"/>
    <property type="match status" value="1"/>
</dbReference>
<proteinExistence type="inferred from homology"/>
<evidence type="ECO:0000313" key="10">
    <source>
        <dbReference type="Proteomes" id="UP000010880"/>
    </source>
</evidence>
<evidence type="ECO:0000256" key="5">
    <source>
        <dbReference type="SAM" id="MobiDB-lite"/>
    </source>
</evidence>
<dbReference type="NCBIfam" id="TIGR00691">
    <property type="entry name" value="spoT_relA"/>
    <property type="match status" value="1"/>
</dbReference>
<comment type="catalytic activity">
    <reaction evidence="3">
        <text>GTP + ATP = guanosine 3'-diphosphate 5'-triphosphate + AMP</text>
        <dbReference type="Rhea" id="RHEA:22088"/>
        <dbReference type="ChEBI" id="CHEBI:30616"/>
        <dbReference type="ChEBI" id="CHEBI:37565"/>
        <dbReference type="ChEBI" id="CHEBI:142410"/>
        <dbReference type="ChEBI" id="CHEBI:456215"/>
        <dbReference type="EC" id="2.7.6.5"/>
    </reaction>
</comment>
<dbReference type="Gene3D" id="3.30.70.260">
    <property type="match status" value="1"/>
</dbReference>
<dbReference type="InterPro" id="IPR007685">
    <property type="entry name" value="RelA_SpoT"/>
</dbReference>
<dbReference type="InterPro" id="IPR012676">
    <property type="entry name" value="TGS-like"/>
</dbReference>